<protein>
    <submittedName>
        <fullName evidence="2">MbtH family protein</fullName>
    </submittedName>
</protein>
<dbReference type="Gene3D" id="3.90.820.10">
    <property type="entry name" value="Structural Genomics, Unknown Function 30-nov-00 1gh9 Mol_id"/>
    <property type="match status" value="1"/>
</dbReference>
<organism evidence="2 3">
    <name type="scientific">Bacillus toyonensis</name>
    <dbReference type="NCBI Taxonomy" id="155322"/>
    <lineage>
        <taxon>Bacteria</taxon>
        <taxon>Bacillati</taxon>
        <taxon>Bacillota</taxon>
        <taxon>Bacilli</taxon>
        <taxon>Bacillales</taxon>
        <taxon>Bacillaceae</taxon>
        <taxon>Bacillus</taxon>
        <taxon>Bacillus cereus group</taxon>
    </lineage>
</organism>
<evidence type="ECO:0000313" key="2">
    <source>
        <dbReference type="EMBL" id="PHE05831.1"/>
    </source>
</evidence>
<dbReference type="InterPro" id="IPR005153">
    <property type="entry name" value="MbtH-like_dom"/>
</dbReference>
<reference evidence="2 3" key="1">
    <citation type="submission" date="2017-09" db="EMBL/GenBank/DDBJ databases">
        <title>Large-scale bioinformatics analysis of Bacillus genomes uncovers conserved roles of natural products in bacterial physiology.</title>
        <authorList>
            <consortium name="Agbiome Team Llc"/>
            <person name="Bleich R.M."/>
            <person name="Grubbs K.J."/>
            <person name="Santa Maria K.C."/>
            <person name="Allen S.E."/>
            <person name="Farag S."/>
            <person name="Shank E.A."/>
            <person name="Bowers A."/>
        </authorList>
    </citation>
    <scope>NUCLEOTIDE SEQUENCE [LARGE SCALE GENOMIC DNA]</scope>
    <source>
        <strain evidence="2 3">AFS042148</strain>
    </source>
</reference>
<comment type="caution">
    <text evidence="2">The sequence shown here is derived from an EMBL/GenBank/DDBJ whole genome shotgun (WGS) entry which is preliminary data.</text>
</comment>
<evidence type="ECO:0000259" key="1">
    <source>
        <dbReference type="SMART" id="SM00923"/>
    </source>
</evidence>
<dbReference type="InterPro" id="IPR038020">
    <property type="entry name" value="MbtH-like_sf"/>
</dbReference>
<gene>
    <name evidence="2" type="ORF">COF62_29365</name>
</gene>
<dbReference type="PANTHER" id="PTHR38444:SF1">
    <property type="entry name" value="ENTEROBACTIN BIOSYNTHESIS PROTEIN YBDZ"/>
    <property type="match status" value="1"/>
</dbReference>
<dbReference type="GO" id="GO:0019290">
    <property type="term" value="P:siderophore biosynthetic process"/>
    <property type="evidence" value="ECO:0007669"/>
    <property type="project" value="TreeGrafter"/>
</dbReference>
<dbReference type="GO" id="GO:0005829">
    <property type="term" value="C:cytosol"/>
    <property type="evidence" value="ECO:0007669"/>
    <property type="project" value="TreeGrafter"/>
</dbReference>
<dbReference type="AlphaFoldDB" id="A0AAP8JUS7"/>
<dbReference type="Pfam" id="PF03621">
    <property type="entry name" value="MbtH"/>
    <property type="match status" value="1"/>
</dbReference>
<name>A0AAP8JUS7_9BACI</name>
<accession>A0AAP8JUS7</accession>
<dbReference type="SMART" id="SM00923">
    <property type="entry name" value="MbtH"/>
    <property type="match status" value="1"/>
</dbReference>
<proteinExistence type="predicted"/>
<dbReference type="InterPro" id="IPR037407">
    <property type="entry name" value="MLP_fam"/>
</dbReference>
<dbReference type="EMBL" id="NUSY01000057">
    <property type="protein sequence ID" value="PHE05831.1"/>
    <property type="molecule type" value="Genomic_DNA"/>
</dbReference>
<dbReference type="SUPFAM" id="SSF160582">
    <property type="entry name" value="MbtH-like"/>
    <property type="match status" value="1"/>
</dbReference>
<evidence type="ECO:0000313" key="3">
    <source>
        <dbReference type="Proteomes" id="UP000224044"/>
    </source>
</evidence>
<dbReference type="PANTHER" id="PTHR38444">
    <property type="entry name" value="ENTEROBACTIN BIOSYNTHESIS PROTEIN YBDZ"/>
    <property type="match status" value="1"/>
</dbReference>
<feature type="domain" description="MbtH-like" evidence="1">
    <location>
        <begin position="11"/>
        <end position="53"/>
    </location>
</feature>
<dbReference type="Proteomes" id="UP000224044">
    <property type="component" value="Unassembled WGS sequence"/>
</dbReference>
<sequence length="71" mass="8466">MGVIMMGKVTIYTVVVNHEMQYSIWRKEKELPLGWEEVGFSGEKEECLDFIEKEWTDMRPLSLRDRSRVNN</sequence>